<dbReference type="AlphaFoldDB" id="A0A1F5YWU4"/>
<dbReference type="STRING" id="1817867.A3F83_02690"/>
<name>A0A1F5YWU4_9BACT</name>
<dbReference type="EMBL" id="MFIX01000102">
    <property type="protein sequence ID" value="OGG04669.1"/>
    <property type="molecule type" value="Genomic_DNA"/>
</dbReference>
<dbReference type="InterPro" id="IPR002173">
    <property type="entry name" value="Carboh/pur_kinase_PfkB_CS"/>
</dbReference>
<evidence type="ECO:0000256" key="2">
    <source>
        <dbReference type="ARBA" id="ARBA00022777"/>
    </source>
</evidence>
<comment type="caution">
    <text evidence="4">The sequence shown here is derived from an EMBL/GenBank/DDBJ whole genome shotgun (WGS) entry which is preliminary data.</text>
</comment>
<gene>
    <name evidence="4" type="ORF">A3F83_02690</name>
</gene>
<evidence type="ECO:0000256" key="1">
    <source>
        <dbReference type="ARBA" id="ARBA00022679"/>
    </source>
</evidence>
<accession>A0A1F5YWU4</accession>
<evidence type="ECO:0000259" key="3">
    <source>
        <dbReference type="Pfam" id="PF00294"/>
    </source>
</evidence>
<reference evidence="4 5" key="1">
    <citation type="journal article" date="2016" name="Nat. Commun.">
        <title>Thousands of microbial genomes shed light on interconnected biogeochemical processes in an aquifer system.</title>
        <authorList>
            <person name="Anantharaman K."/>
            <person name="Brown C.T."/>
            <person name="Hug L.A."/>
            <person name="Sharon I."/>
            <person name="Castelle C.J."/>
            <person name="Probst A.J."/>
            <person name="Thomas B.C."/>
            <person name="Singh A."/>
            <person name="Wilkins M.J."/>
            <person name="Karaoz U."/>
            <person name="Brodie E.L."/>
            <person name="Williams K.H."/>
            <person name="Hubbard S.S."/>
            <person name="Banfield J.F."/>
        </authorList>
    </citation>
    <scope>NUCLEOTIDE SEQUENCE [LARGE SCALE GENOMIC DNA]</scope>
</reference>
<protein>
    <recommendedName>
        <fullName evidence="3">Carbohydrate kinase PfkB domain-containing protein</fullName>
    </recommendedName>
</protein>
<evidence type="ECO:0000313" key="5">
    <source>
        <dbReference type="Proteomes" id="UP000179129"/>
    </source>
</evidence>
<dbReference type="Pfam" id="PF00294">
    <property type="entry name" value="PfkB"/>
    <property type="match status" value="1"/>
</dbReference>
<evidence type="ECO:0000313" key="4">
    <source>
        <dbReference type="EMBL" id="OGG04669.1"/>
    </source>
</evidence>
<keyword evidence="2" id="KW-0418">Kinase</keyword>
<dbReference type="InterPro" id="IPR011611">
    <property type="entry name" value="PfkB_dom"/>
</dbReference>
<dbReference type="InterPro" id="IPR029056">
    <property type="entry name" value="Ribokinase-like"/>
</dbReference>
<keyword evidence="1" id="KW-0808">Transferase</keyword>
<dbReference type="SUPFAM" id="SSF53613">
    <property type="entry name" value="Ribokinase-like"/>
    <property type="match status" value="1"/>
</dbReference>
<dbReference type="GO" id="GO:0005829">
    <property type="term" value="C:cytosol"/>
    <property type="evidence" value="ECO:0007669"/>
    <property type="project" value="TreeGrafter"/>
</dbReference>
<sequence length="289" mass="31671">MRLAILGPLCRDRNIVQGISRSRPGGVTYYAGEALARLGVDTWLFATFGAESPCAPGELKARLVHLPAEGTLRFENEYPSPDPDFRIQRAEIYRNEITAGMVRGLLPGNLDYIILGPLFNADLPLELVEYLAGLDTELVLSAQGTIRYLEEGRIIWKSPEKALAFMPYLDYVFLDENELRFISRQAEIGPAARSLLGLGAGAVVVTRGEKGSRLFLGGQEYEIRAFPPRLIADPTGAGDSYLAGFLKAVELFDSPARQGEFAAMTATLSLESEGPFSRTAAEIIERLGW</sequence>
<dbReference type="PANTHER" id="PTHR10584">
    <property type="entry name" value="SUGAR KINASE"/>
    <property type="match status" value="1"/>
</dbReference>
<organism evidence="4 5">
    <name type="scientific">Candidatus Glassbacteria bacterium RIFCSPLOWO2_12_FULL_58_11</name>
    <dbReference type="NCBI Taxonomy" id="1817867"/>
    <lineage>
        <taxon>Bacteria</taxon>
        <taxon>Candidatus Glassiibacteriota</taxon>
    </lineage>
</organism>
<dbReference type="PANTHER" id="PTHR10584:SF166">
    <property type="entry name" value="RIBOKINASE"/>
    <property type="match status" value="1"/>
</dbReference>
<proteinExistence type="predicted"/>
<dbReference type="Gene3D" id="3.40.1190.20">
    <property type="match status" value="1"/>
</dbReference>
<feature type="domain" description="Carbohydrate kinase PfkB" evidence="3">
    <location>
        <begin position="160"/>
        <end position="275"/>
    </location>
</feature>
<dbReference type="PROSITE" id="PS00584">
    <property type="entry name" value="PFKB_KINASES_2"/>
    <property type="match status" value="1"/>
</dbReference>
<dbReference type="Proteomes" id="UP000179129">
    <property type="component" value="Unassembled WGS sequence"/>
</dbReference>
<dbReference type="GO" id="GO:0016301">
    <property type="term" value="F:kinase activity"/>
    <property type="evidence" value="ECO:0007669"/>
    <property type="project" value="UniProtKB-KW"/>
</dbReference>